<dbReference type="Pfam" id="PF00158">
    <property type="entry name" value="Sigma54_activat"/>
    <property type="match status" value="1"/>
</dbReference>
<proteinExistence type="predicted"/>
<dbReference type="GO" id="GO:0005524">
    <property type="term" value="F:ATP binding"/>
    <property type="evidence" value="ECO:0007669"/>
    <property type="project" value="UniProtKB-KW"/>
</dbReference>
<dbReference type="InterPro" id="IPR025662">
    <property type="entry name" value="Sigma_54_int_dom_ATP-bd_1"/>
</dbReference>
<dbReference type="InterPro" id="IPR027417">
    <property type="entry name" value="P-loop_NTPase"/>
</dbReference>
<dbReference type="AlphaFoldDB" id="A0A177KKW5"/>
<name>A0A177KKW5_9BACI</name>
<dbReference type="InterPro" id="IPR039570">
    <property type="entry name" value="AmiC_PBP1"/>
</dbReference>
<dbReference type="PROSITE" id="PS00688">
    <property type="entry name" value="SIGMA54_INTERACT_3"/>
    <property type="match status" value="1"/>
</dbReference>
<evidence type="ECO:0000256" key="4">
    <source>
        <dbReference type="ARBA" id="ARBA00023125"/>
    </source>
</evidence>
<dbReference type="Gene3D" id="3.40.50.2300">
    <property type="match status" value="2"/>
</dbReference>
<dbReference type="Pfam" id="PF13433">
    <property type="entry name" value="Peripla_BP_5"/>
    <property type="match status" value="1"/>
</dbReference>
<keyword evidence="4" id="KW-0238">DNA-binding</keyword>
<dbReference type="InterPro" id="IPR025944">
    <property type="entry name" value="Sigma_54_int_dom_CS"/>
</dbReference>
<dbReference type="Gene3D" id="3.40.50.300">
    <property type="entry name" value="P-loop containing nucleotide triphosphate hydrolases"/>
    <property type="match status" value="1"/>
</dbReference>
<dbReference type="InterPro" id="IPR002078">
    <property type="entry name" value="Sigma_54_int"/>
</dbReference>
<keyword evidence="1" id="KW-0547">Nucleotide-binding</keyword>
<dbReference type="Gene3D" id="3.30.450.40">
    <property type="match status" value="1"/>
</dbReference>
<feature type="domain" description="Sigma-54 factor interaction" evidence="6">
    <location>
        <begin position="636"/>
        <end position="867"/>
    </location>
</feature>
<comment type="caution">
    <text evidence="7">The sequence shown here is derived from an EMBL/GenBank/DDBJ whole genome shotgun (WGS) entry which is preliminary data.</text>
</comment>
<dbReference type="PANTHER" id="PTHR32071:SF57">
    <property type="entry name" value="C4-DICARBOXYLATE TRANSPORT TRANSCRIPTIONAL REGULATORY PROTEIN DCTD"/>
    <property type="match status" value="1"/>
</dbReference>
<dbReference type="Proteomes" id="UP000077271">
    <property type="component" value="Unassembled WGS sequence"/>
</dbReference>
<organism evidence="7 8">
    <name type="scientific">Domibacillus aminovorans</name>
    <dbReference type="NCBI Taxonomy" id="29332"/>
    <lineage>
        <taxon>Bacteria</taxon>
        <taxon>Bacillati</taxon>
        <taxon>Bacillota</taxon>
        <taxon>Bacilli</taxon>
        <taxon>Bacillales</taxon>
        <taxon>Bacillaceae</taxon>
        <taxon>Domibacillus</taxon>
    </lineage>
</organism>
<dbReference type="CDD" id="cd00009">
    <property type="entry name" value="AAA"/>
    <property type="match status" value="1"/>
</dbReference>
<keyword evidence="5" id="KW-0804">Transcription</keyword>
<gene>
    <name evidence="7" type="ORF">AWH48_09600</name>
</gene>
<dbReference type="Pfam" id="PF25601">
    <property type="entry name" value="AAA_lid_14"/>
    <property type="match status" value="1"/>
</dbReference>
<dbReference type="SUPFAM" id="SSF52540">
    <property type="entry name" value="P-loop containing nucleoside triphosphate hydrolases"/>
    <property type="match status" value="1"/>
</dbReference>
<dbReference type="EMBL" id="LQWZ01000034">
    <property type="protein sequence ID" value="OAH54012.1"/>
    <property type="molecule type" value="Genomic_DNA"/>
</dbReference>
<dbReference type="InterPro" id="IPR029016">
    <property type="entry name" value="GAF-like_dom_sf"/>
</dbReference>
<evidence type="ECO:0000259" key="6">
    <source>
        <dbReference type="PROSITE" id="PS50045"/>
    </source>
</evidence>
<reference evidence="7 8" key="1">
    <citation type="submission" date="2016-01" db="EMBL/GenBank/DDBJ databases">
        <title>Investigation of taxonomic status of Bacillus aminovorans.</title>
        <authorList>
            <person name="Verma A."/>
            <person name="Pal Y."/>
            <person name="Krishnamurthi S."/>
        </authorList>
    </citation>
    <scope>NUCLEOTIDE SEQUENCE [LARGE SCALE GENOMIC DNA]</scope>
    <source>
        <strain evidence="7 8">DSM 4337</strain>
    </source>
</reference>
<dbReference type="InterPro" id="IPR028082">
    <property type="entry name" value="Peripla_BP_I"/>
</dbReference>
<accession>A0A177KKW5</accession>
<dbReference type="PROSITE" id="PS00676">
    <property type="entry name" value="SIGMA54_INTERACT_2"/>
    <property type="match status" value="1"/>
</dbReference>
<dbReference type="InterPro" id="IPR002197">
    <property type="entry name" value="HTH_Fis"/>
</dbReference>
<evidence type="ECO:0000313" key="7">
    <source>
        <dbReference type="EMBL" id="OAH54012.1"/>
    </source>
</evidence>
<dbReference type="InterPro" id="IPR003593">
    <property type="entry name" value="AAA+_ATPase"/>
</dbReference>
<dbReference type="PANTHER" id="PTHR32071">
    <property type="entry name" value="TRANSCRIPTIONAL REGULATORY PROTEIN"/>
    <property type="match status" value="1"/>
</dbReference>
<dbReference type="InterPro" id="IPR058031">
    <property type="entry name" value="AAA_lid_NorR"/>
</dbReference>
<dbReference type="RefSeq" id="WP_018395706.1">
    <property type="nucleotide sequence ID" value="NZ_LQWZ01000034.1"/>
</dbReference>
<dbReference type="CDD" id="cd06357">
    <property type="entry name" value="PBP1_AmiC"/>
    <property type="match status" value="1"/>
</dbReference>
<dbReference type="GO" id="GO:0033218">
    <property type="term" value="F:amide binding"/>
    <property type="evidence" value="ECO:0007669"/>
    <property type="project" value="InterPro"/>
</dbReference>
<evidence type="ECO:0000256" key="3">
    <source>
        <dbReference type="ARBA" id="ARBA00023015"/>
    </source>
</evidence>
<evidence type="ECO:0000256" key="2">
    <source>
        <dbReference type="ARBA" id="ARBA00022840"/>
    </source>
</evidence>
<evidence type="ECO:0000256" key="5">
    <source>
        <dbReference type="ARBA" id="ARBA00023163"/>
    </source>
</evidence>
<dbReference type="InterPro" id="IPR009057">
    <property type="entry name" value="Homeodomain-like_sf"/>
</dbReference>
<dbReference type="FunFam" id="3.40.50.300:FF:000006">
    <property type="entry name" value="DNA-binding transcriptional regulator NtrC"/>
    <property type="match status" value="1"/>
</dbReference>
<dbReference type="Gene3D" id="1.10.10.60">
    <property type="entry name" value="Homeodomain-like"/>
    <property type="match status" value="1"/>
</dbReference>
<dbReference type="GO" id="GO:0043565">
    <property type="term" value="F:sequence-specific DNA binding"/>
    <property type="evidence" value="ECO:0007669"/>
    <property type="project" value="InterPro"/>
</dbReference>
<dbReference type="SMART" id="SM00382">
    <property type="entry name" value="AAA"/>
    <property type="match status" value="1"/>
</dbReference>
<dbReference type="SUPFAM" id="SSF46689">
    <property type="entry name" value="Homeodomain-like"/>
    <property type="match status" value="1"/>
</dbReference>
<evidence type="ECO:0000313" key="8">
    <source>
        <dbReference type="Proteomes" id="UP000077271"/>
    </source>
</evidence>
<keyword evidence="2" id="KW-0067">ATP-binding</keyword>
<dbReference type="PRINTS" id="PR01590">
    <property type="entry name" value="HTHFIS"/>
</dbReference>
<dbReference type="SUPFAM" id="SSF53822">
    <property type="entry name" value="Periplasmic binding protein-like I"/>
    <property type="match status" value="1"/>
</dbReference>
<keyword evidence="3" id="KW-0805">Transcription regulation</keyword>
<dbReference type="OrthoDB" id="9783240at2"/>
<dbReference type="GO" id="GO:0006355">
    <property type="term" value="P:regulation of DNA-templated transcription"/>
    <property type="evidence" value="ECO:0007669"/>
    <property type="project" value="InterPro"/>
</dbReference>
<dbReference type="PROSITE" id="PS00675">
    <property type="entry name" value="SIGMA54_INTERACT_1"/>
    <property type="match status" value="1"/>
</dbReference>
<evidence type="ECO:0000256" key="1">
    <source>
        <dbReference type="ARBA" id="ARBA00022741"/>
    </source>
</evidence>
<sequence length="968" mass="109595">MSQDKLKIGILFSLTGIISVTERGLYQACLLAIQQINDRGGINGKILIPIVEDIRSDPFIAAQKAEKLIVSDEVIAIIGLYTTGCRKKVIPVIEKHNVLLFYPTFYEGSEQHPNVVYCGSLPNQQLLDFVPWLIQNVGKSFYLLGSDHSNPRETNRYIRMFAEANEGVIHGEHYMQLGDKNFSKPLNDIRRIKPDIVFSTLTGEDGISFHQQYEKNGFNHPIASTLIAETEIEAMNKYSGIEHYSCFPYFSSIDNERNKKFVSEYQQAFGTDTVSSVMENTYNSVFLLAKALEKINTFSTESLRNALSGLSLEAPQGKIIYDNNSQHLWLNSRIGKANEFGRFDILWESVRPIEPFPYFEHPLPKQKFESNRNDRINNDSLKRKMKQHKPLITRLQKTLSAIPFSFGYFDESGMLLEIFNNNSSSEFPLKKLVTGDNCHNGPLAKSGIGLALQKRQNSYEVTQENDNTNTENWIIAGFPMIGNLGDRRGVLGVCIPDEAAESANLMLNSIANIINLSGKIEEMEDEHCKISGVLHGISEELTNGLIVIKDGKIQFQNQLAVELFKRKQDLVTSILTALNEEQEDTVRTIMREAEGEVYEIKISFKNSMHFIYFKPLTSPKKRLYLDKKEDLTTNMLVGSNEAFLHTAKLARTAAKTNANVLVLGESGTGKELFARAIHNESSRKNKPFVALNCASISKELINSELFGYVDGAFTGAKKGGTPGKFEIANGGTLFLDEIGDMPFEIQATLLRALQENEIVRVGGHKPIPVDVRIIAATNKELFQEIAFKGSFRSDLYYRLNVFTIELMPLRNRGEDIVELSRYYLTKLSAETGSIEKKLSIETLNILRKYNWPGNIRELNNVIERAFYLAENSPFISPEHLPKEIIQHTSSSKYNDQDFLVEVDTSISDIQTIKQEKNEKERQFYIEMLMKFDGNVSKTADYIGISRTTLYRKLKEYSIQTTKRIISPN</sequence>
<dbReference type="Pfam" id="PF02954">
    <property type="entry name" value="HTH_8"/>
    <property type="match status" value="1"/>
</dbReference>
<dbReference type="PROSITE" id="PS50045">
    <property type="entry name" value="SIGMA54_INTERACT_4"/>
    <property type="match status" value="1"/>
</dbReference>
<dbReference type="InterPro" id="IPR025943">
    <property type="entry name" value="Sigma_54_int_dom_ATP-bd_2"/>
</dbReference>
<dbReference type="Gene3D" id="1.10.8.60">
    <property type="match status" value="1"/>
</dbReference>
<protein>
    <recommendedName>
        <fullName evidence="6">Sigma-54 factor interaction domain-containing protein</fullName>
    </recommendedName>
</protein>